<feature type="signal peptide" evidence="1">
    <location>
        <begin position="1"/>
        <end position="28"/>
    </location>
</feature>
<keyword evidence="1" id="KW-0732">Signal</keyword>
<dbReference type="RefSeq" id="WP_348788621.1">
    <property type="nucleotide sequence ID" value="NZ_CP157390.1"/>
</dbReference>
<dbReference type="GO" id="GO:0006508">
    <property type="term" value="P:proteolysis"/>
    <property type="evidence" value="ECO:0007669"/>
    <property type="project" value="InterPro"/>
</dbReference>
<dbReference type="InterPro" id="IPR018114">
    <property type="entry name" value="TRYPSIN_HIS"/>
</dbReference>
<evidence type="ECO:0000313" key="2">
    <source>
        <dbReference type="EMBL" id="XBM48676.1"/>
    </source>
</evidence>
<proteinExistence type="predicted"/>
<dbReference type="SUPFAM" id="SSF50494">
    <property type="entry name" value="Trypsin-like serine proteases"/>
    <property type="match status" value="1"/>
</dbReference>
<name>A0AAU7GFL2_9MICO</name>
<gene>
    <name evidence="2" type="ORF">AAME72_02190</name>
</gene>
<evidence type="ECO:0008006" key="3">
    <source>
        <dbReference type="Google" id="ProtNLM"/>
    </source>
</evidence>
<dbReference type="InterPro" id="IPR009003">
    <property type="entry name" value="Peptidase_S1_PA"/>
</dbReference>
<organism evidence="2">
    <name type="scientific">Leifsonia sp. NPDC080035</name>
    <dbReference type="NCBI Taxonomy" id="3143936"/>
    <lineage>
        <taxon>Bacteria</taxon>
        <taxon>Bacillati</taxon>
        <taxon>Actinomycetota</taxon>
        <taxon>Actinomycetes</taxon>
        <taxon>Micrococcales</taxon>
        <taxon>Microbacteriaceae</taxon>
        <taxon>Leifsonia</taxon>
    </lineage>
</organism>
<dbReference type="GO" id="GO:0004252">
    <property type="term" value="F:serine-type endopeptidase activity"/>
    <property type="evidence" value="ECO:0007669"/>
    <property type="project" value="InterPro"/>
</dbReference>
<evidence type="ECO:0000256" key="1">
    <source>
        <dbReference type="SAM" id="SignalP"/>
    </source>
</evidence>
<dbReference type="InterPro" id="IPR043504">
    <property type="entry name" value="Peptidase_S1_PA_chymotrypsin"/>
</dbReference>
<dbReference type="Gene3D" id="2.40.10.10">
    <property type="entry name" value="Trypsin-like serine proteases"/>
    <property type="match status" value="2"/>
</dbReference>
<accession>A0AAU7GFL2</accession>
<dbReference type="PROSITE" id="PS00134">
    <property type="entry name" value="TRYPSIN_HIS"/>
    <property type="match status" value="1"/>
</dbReference>
<dbReference type="EMBL" id="CP157390">
    <property type="protein sequence ID" value="XBM48676.1"/>
    <property type="molecule type" value="Genomic_DNA"/>
</dbReference>
<reference evidence="2" key="1">
    <citation type="submission" date="2024-05" db="EMBL/GenBank/DDBJ databases">
        <title>The Natural Products Discovery Center: Release of the First 8490 Sequenced Strains for Exploring Actinobacteria Biosynthetic Diversity.</title>
        <authorList>
            <person name="Kalkreuter E."/>
            <person name="Kautsar S.A."/>
            <person name="Yang D."/>
            <person name="Bader C.D."/>
            <person name="Teijaro C.N."/>
            <person name="Fluegel L."/>
            <person name="Davis C.M."/>
            <person name="Simpson J.R."/>
            <person name="Lauterbach L."/>
            <person name="Steele A.D."/>
            <person name="Gui C."/>
            <person name="Meng S."/>
            <person name="Li G."/>
            <person name="Viehrig K."/>
            <person name="Ye F."/>
            <person name="Su P."/>
            <person name="Kiefer A.F."/>
            <person name="Nichols A."/>
            <person name="Cepeda A.J."/>
            <person name="Yan W."/>
            <person name="Fan B."/>
            <person name="Jiang Y."/>
            <person name="Adhikari A."/>
            <person name="Zheng C.-J."/>
            <person name="Schuster L."/>
            <person name="Cowan T.M."/>
            <person name="Smanski M.J."/>
            <person name="Chevrette M.G."/>
            <person name="de Carvalho L.P.S."/>
            <person name="Shen B."/>
        </authorList>
    </citation>
    <scope>NUCLEOTIDE SEQUENCE</scope>
    <source>
        <strain evidence="2">NPDC080035</strain>
    </source>
</reference>
<feature type="chain" id="PRO_5043896484" description="Peptidase S1 domain-containing protein" evidence="1">
    <location>
        <begin position="29"/>
        <end position="431"/>
    </location>
</feature>
<protein>
    <recommendedName>
        <fullName evidence="3">Peptidase S1 domain-containing protein</fullName>
    </recommendedName>
</protein>
<sequence length="431" mass="45279">MRVHRNRVVAVIALAGIVSLAAVSPAVAAPRPDNVSLKGAGGGTCVEFDDDGVPEWFEDSTPELDRLANDLQDIANDNQDLVAGTAHCSHREAVAIFVTSNAKAISDQIEAVAVAHPESTVYQYIVKHSMTEMLAMMDKMPRQRMEALGIVGMHPDILTGGLTFVVRPGGGVSPGQSKKFSQEFDSVIGGDTPAGVSLEAEPADPAYHRYSDIPAYYMGGALCPTSGSCTSTTGGRCSGGIPLKVNGVFMMLTAGHCTASQYWNAGNTVGTQHTTAYPGNAKLYGDWKLLKGSSYGLRTFSGAATNDSSSLPITGVNWGSRSLGDSLCTSGSTTGQICRYFITAVNHVMPAKDISDGIERKYTTVMRHDNSNGKNSDNAGFRGGDSGGPCYYADGDGGVIVAGIVTATNTTTYYCTQLNGVRAWNSNTQLG</sequence>
<dbReference type="AlphaFoldDB" id="A0AAU7GFL2"/>